<protein>
    <submittedName>
        <fullName evidence="1">Uncharacterized protein</fullName>
    </submittedName>
</protein>
<proteinExistence type="predicted"/>
<comment type="caution">
    <text evidence="1">The sequence shown here is derived from an EMBL/GenBank/DDBJ whole genome shotgun (WGS) entry which is preliminary data.</text>
</comment>
<sequence>MHLIIYKNQGHGLVVTRGRSLVKNSLGILGRIAALVLPANPLQYHTLLARQAQVELVPLVYQKNHWTMCRPAGDTRRARLAIPIQLAKFLAARPRRCGFIDSALRARLAVLPLFLYISEHIYVHACMYKYVETQYVAVEAATRLSVLRATSQTGSSSGAVRSELRVRGEGMFYLYYYQKSHNRSMYTRM</sequence>
<accession>A0ABD2W241</accession>
<dbReference type="EMBL" id="JBJJXI010000139">
    <property type="protein sequence ID" value="KAL3387100.1"/>
    <property type="molecule type" value="Genomic_DNA"/>
</dbReference>
<keyword evidence="2" id="KW-1185">Reference proteome</keyword>
<organism evidence="1 2">
    <name type="scientific">Trichogramma kaykai</name>
    <dbReference type="NCBI Taxonomy" id="54128"/>
    <lineage>
        <taxon>Eukaryota</taxon>
        <taxon>Metazoa</taxon>
        <taxon>Ecdysozoa</taxon>
        <taxon>Arthropoda</taxon>
        <taxon>Hexapoda</taxon>
        <taxon>Insecta</taxon>
        <taxon>Pterygota</taxon>
        <taxon>Neoptera</taxon>
        <taxon>Endopterygota</taxon>
        <taxon>Hymenoptera</taxon>
        <taxon>Apocrita</taxon>
        <taxon>Proctotrupomorpha</taxon>
        <taxon>Chalcidoidea</taxon>
        <taxon>Trichogrammatidae</taxon>
        <taxon>Trichogramma</taxon>
    </lineage>
</organism>
<evidence type="ECO:0000313" key="2">
    <source>
        <dbReference type="Proteomes" id="UP001627154"/>
    </source>
</evidence>
<evidence type="ECO:0000313" key="1">
    <source>
        <dbReference type="EMBL" id="KAL3387100.1"/>
    </source>
</evidence>
<dbReference type="AlphaFoldDB" id="A0ABD2W241"/>
<dbReference type="Proteomes" id="UP001627154">
    <property type="component" value="Unassembled WGS sequence"/>
</dbReference>
<gene>
    <name evidence="1" type="ORF">TKK_017428</name>
</gene>
<name>A0ABD2W241_9HYME</name>
<reference evidence="1 2" key="1">
    <citation type="journal article" date="2024" name="bioRxiv">
        <title>A reference genome for Trichogramma kaykai: A tiny desert-dwelling parasitoid wasp with competing sex-ratio distorters.</title>
        <authorList>
            <person name="Culotta J."/>
            <person name="Lindsey A.R."/>
        </authorList>
    </citation>
    <scope>NUCLEOTIDE SEQUENCE [LARGE SCALE GENOMIC DNA]</scope>
    <source>
        <strain evidence="1 2">KSX58</strain>
    </source>
</reference>